<reference evidence="2" key="1">
    <citation type="submission" date="2018-02" db="EMBL/GenBank/DDBJ databases">
        <title>Rhizophora mucronata_Transcriptome.</title>
        <authorList>
            <person name="Meera S.P."/>
            <person name="Sreeshan A."/>
            <person name="Augustine A."/>
        </authorList>
    </citation>
    <scope>NUCLEOTIDE SEQUENCE</scope>
    <source>
        <tissue evidence="2">Leaf</tissue>
    </source>
</reference>
<feature type="transmembrane region" description="Helical" evidence="1">
    <location>
        <begin position="33"/>
        <end position="52"/>
    </location>
</feature>
<keyword evidence="1" id="KW-0472">Membrane</keyword>
<dbReference type="EMBL" id="GGEC01075931">
    <property type="protein sequence ID" value="MBX56415.1"/>
    <property type="molecule type" value="Transcribed_RNA"/>
</dbReference>
<organism evidence="2">
    <name type="scientific">Rhizophora mucronata</name>
    <name type="common">Asiatic mangrove</name>
    <dbReference type="NCBI Taxonomy" id="61149"/>
    <lineage>
        <taxon>Eukaryota</taxon>
        <taxon>Viridiplantae</taxon>
        <taxon>Streptophyta</taxon>
        <taxon>Embryophyta</taxon>
        <taxon>Tracheophyta</taxon>
        <taxon>Spermatophyta</taxon>
        <taxon>Magnoliopsida</taxon>
        <taxon>eudicotyledons</taxon>
        <taxon>Gunneridae</taxon>
        <taxon>Pentapetalae</taxon>
        <taxon>rosids</taxon>
        <taxon>fabids</taxon>
        <taxon>Malpighiales</taxon>
        <taxon>Rhizophoraceae</taxon>
        <taxon>Rhizophora</taxon>
    </lineage>
</organism>
<name>A0A2P2PNX8_RHIMU</name>
<dbReference type="AlphaFoldDB" id="A0A2P2PNX8"/>
<keyword evidence="1" id="KW-1133">Transmembrane helix</keyword>
<accession>A0A2P2PNX8</accession>
<protein>
    <submittedName>
        <fullName evidence="2">Uncharacterized protein</fullName>
    </submittedName>
</protein>
<proteinExistence type="predicted"/>
<keyword evidence="1" id="KW-0812">Transmembrane</keyword>
<evidence type="ECO:0000313" key="2">
    <source>
        <dbReference type="EMBL" id="MBX56415.1"/>
    </source>
</evidence>
<evidence type="ECO:0000256" key="1">
    <source>
        <dbReference type="SAM" id="Phobius"/>
    </source>
</evidence>
<sequence length="59" mass="6863">MIAMKIIMHIAKTEAKTFIQKLFQYHMTLLPNIPYVNSLFLLCLISPLNFILNSHTKSK</sequence>